<feature type="compositionally biased region" description="Polar residues" evidence="1">
    <location>
        <begin position="19"/>
        <end position="33"/>
    </location>
</feature>
<dbReference type="EMBL" id="CAJPIN010005293">
    <property type="protein sequence ID" value="CAG2057368.1"/>
    <property type="molecule type" value="Genomic_DNA"/>
</dbReference>
<organism evidence="2 3">
    <name type="scientific">Timema podura</name>
    <name type="common">Walking stick</name>
    <dbReference type="NCBI Taxonomy" id="61482"/>
    <lineage>
        <taxon>Eukaryota</taxon>
        <taxon>Metazoa</taxon>
        <taxon>Ecdysozoa</taxon>
        <taxon>Arthropoda</taxon>
        <taxon>Hexapoda</taxon>
        <taxon>Insecta</taxon>
        <taxon>Pterygota</taxon>
        <taxon>Neoptera</taxon>
        <taxon>Polyneoptera</taxon>
        <taxon>Phasmatodea</taxon>
        <taxon>Timematodea</taxon>
        <taxon>Timematoidea</taxon>
        <taxon>Timematidae</taxon>
        <taxon>Timema</taxon>
    </lineage>
</organism>
<accession>A0ABN7NNC8</accession>
<evidence type="ECO:0000313" key="2">
    <source>
        <dbReference type="EMBL" id="CAG2057368.1"/>
    </source>
</evidence>
<feature type="non-terminal residue" evidence="2">
    <location>
        <position position="145"/>
    </location>
</feature>
<comment type="caution">
    <text evidence="2">The sequence shown here is derived from an EMBL/GenBank/DDBJ whole genome shotgun (WGS) entry which is preliminary data.</text>
</comment>
<keyword evidence="3" id="KW-1185">Reference proteome</keyword>
<gene>
    <name evidence="2" type="ORF">TPAB3V08_LOCUS4347</name>
</gene>
<reference evidence="2" key="1">
    <citation type="submission" date="2021-03" db="EMBL/GenBank/DDBJ databases">
        <authorList>
            <person name="Tran Van P."/>
        </authorList>
    </citation>
    <scope>NUCLEOTIDE SEQUENCE</scope>
</reference>
<proteinExistence type="predicted"/>
<evidence type="ECO:0000256" key="1">
    <source>
        <dbReference type="SAM" id="MobiDB-lite"/>
    </source>
</evidence>
<feature type="compositionally biased region" description="Low complexity" evidence="1">
    <location>
        <begin position="45"/>
        <end position="59"/>
    </location>
</feature>
<sequence>MGDLFSEVGDIQPALPPKQSRSTPTPSQGQSSIAIPRPPSRRSDGPPSRGRMSPSPISRADSVGSLEFRTAGVSTGSSRGPSPLTIGMSDTIPLAIAFHEIVHSYFRGTDETKPEVVEGLLQHMILNERRTNTWVTNSIRVMQDF</sequence>
<dbReference type="Proteomes" id="UP001153148">
    <property type="component" value="Unassembled WGS sequence"/>
</dbReference>
<name>A0ABN7NNC8_TIMPD</name>
<feature type="region of interest" description="Disordered" evidence="1">
    <location>
        <begin position="1"/>
        <end position="84"/>
    </location>
</feature>
<protein>
    <submittedName>
        <fullName evidence="2">Uncharacterized protein</fullName>
    </submittedName>
</protein>
<evidence type="ECO:0000313" key="3">
    <source>
        <dbReference type="Proteomes" id="UP001153148"/>
    </source>
</evidence>